<protein>
    <recommendedName>
        <fullName evidence="3">DUF4351 domain-containing protein</fullName>
    </recommendedName>
</protein>
<keyword evidence="2" id="KW-1185">Reference proteome</keyword>
<proteinExistence type="predicted"/>
<gene>
    <name evidence="1" type="ORF">JFN87_27875</name>
</gene>
<dbReference type="Proteomes" id="UP000670475">
    <property type="component" value="Unassembled WGS sequence"/>
</dbReference>
<evidence type="ECO:0000313" key="2">
    <source>
        <dbReference type="Proteomes" id="UP000670475"/>
    </source>
</evidence>
<reference evidence="1" key="1">
    <citation type="submission" date="2021-03" db="EMBL/GenBank/DDBJ databases">
        <title>Whole genome sequence of Streptomyces bomunensis MMS17-BM035.</title>
        <authorList>
            <person name="Lee J.H."/>
        </authorList>
    </citation>
    <scope>NUCLEOTIDE SEQUENCE</scope>
    <source>
        <strain evidence="1">MMS17-BM035</strain>
    </source>
</reference>
<organism evidence="1 2">
    <name type="scientific">Streptomyces montanisoli</name>
    <dbReference type="NCBI Taxonomy" id="2798581"/>
    <lineage>
        <taxon>Bacteria</taxon>
        <taxon>Bacillati</taxon>
        <taxon>Actinomycetota</taxon>
        <taxon>Actinomycetes</taxon>
        <taxon>Kitasatosporales</taxon>
        <taxon>Streptomycetaceae</taxon>
        <taxon>Streptomyces</taxon>
    </lineage>
</organism>
<dbReference type="PANTHER" id="PTHR34613:SF1">
    <property type="entry name" value="SLL6017 PROTEIN"/>
    <property type="match status" value="1"/>
</dbReference>
<evidence type="ECO:0008006" key="3">
    <source>
        <dbReference type="Google" id="ProtNLM"/>
    </source>
</evidence>
<dbReference type="AlphaFoldDB" id="A0A940MKX9"/>
<comment type="caution">
    <text evidence="1">The sequence shown here is derived from an EMBL/GenBank/DDBJ whole genome shotgun (WGS) entry which is preliminary data.</text>
</comment>
<sequence length="86" mass="9581">MAVDLSFYKSYLSEEIRDEGREQGRTQGAAQRGAEDVLLVLQQRGLDVSDDVYTRVTDCSDPEILRQWLTRAVTAPTAEGIFDEAG</sequence>
<dbReference type="PANTHER" id="PTHR34613">
    <property type="entry name" value="SLL0800 PROTEIN"/>
    <property type="match status" value="1"/>
</dbReference>
<accession>A0A940MKX9</accession>
<dbReference type="EMBL" id="JAGIQL010000171">
    <property type="protein sequence ID" value="MBP0461251.1"/>
    <property type="molecule type" value="Genomic_DNA"/>
</dbReference>
<evidence type="ECO:0000313" key="1">
    <source>
        <dbReference type="EMBL" id="MBP0461251.1"/>
    </source>
</evidence>
<name>A0A940MKX9_9ACTN</name>